<accession>A7A3E7</accession>
<dbReference type="Proteomes" id="UP000003773">
    <property type="component" value="Unassembled WGS sequence"/>
</dbReference>
<comment type="caution">
    <text evidence="1">The sequence shown here is derived from an EMBL/GenBank/DDBJ whole genome shotgun (WGS) entry which is preliminary data.</text>
</comment>
<evidence type="ECO:0000313" key="1">
    <source>
        <dbReference type="EMBL" id="EDN83430.1"/>
    </source>
</evidence>
<organism evidence="1 2">
    <name type="scientific">Bifidobacterium adolescentis L2-32</name>
    <dbReference type="NCBI Taxonomy" id="411481"/>
    <lineage>
        <taxon>Bacteria</taxon>
        <taxon>Bacillati</taxon>
        <taxon>Actinomycetota</taxon>
        <taxon>Actinomycetes</taxon>
        <taxon>Bifidobacteriales</taxon>
        <taxon>Bifidobacteriaceae</taxon>
        <taxon>Bifidobacterium</taxon>
    </lineage>
</organism>
<name>A7A3E7_BIFAD</name>
<proteinExistence type="predicted"/>
<gene>
    <name evidence="1" type="ORF">BIFADO_00337</name>
</gene>
<dbReference type="EMBL" id="AAXD02000018">
    <property type="protein sequence ID" value="EDN83430.1"/>
    <property type="molecule type" value="Genomic_DNA"/>
</dbReference>
<protein>
    <submittedName>
        <fullName evidence="1">Uncharacterized protein</fullName>
    </submittedName>
</protein>
<dbReference type="HOGENOM" id="CLU_3325052_0_0_11"/>
<reference evidence="1 2" key="1">
    <citation type="submission" date="2007-04" db="EMBL/GenBank/DDBJ databases">
        <authorList>
            <person name="Fulton L."/>
            <person name="Clifton S."/>
            <person name="Fulton B."/>
            <person name="Xu J."/>
            <person name="Minx P."/>
            <person name="Pepin K.H."/>
            <person name="Johnson M."/>
            <person name="Thiruvilangam P."/>
            <person name="Bhonagiri V."/>
            <person name="Nash W.E."/>
            <person name="Mardis E.R."/>
            <person name="Wilson R.K."/>
        </authorList>
    </citation>
    <scope>NUCLEOTIDE SEQUENCE [LARGE SCALE GENOMIC DNA]</scope>
    <source>
        <strain evidence="1 2">L2-32</strain>
    </source>
</reference>
<evidence type="ECO:0000313" key="2">
    <source>
        <dbReference type="Proteomes" id="UP000003773"/>
    </source>
</evidence>
<dbReference type="AlphaFoldDB" id="A7A3E7"/>
<reference evidence="1 2" key="2">
    <citation type="submission" date="2007-05" db="EMBL/GenBank/DDBJ databases">
        <title>Draft genome sequence of Bifidobacterium adolescentis (L2-32).</title>
        <authorList>
            <person name="Sudarsanam P."/>
            <person name="Ley R."/>
            <person name="Guruge J."/>
            <person name="Turnbaugh P.J."/>
            <person name="Mahowald M."/>
            <person name="Liep D."/>
            <person name="Gordon J."/>
        </authorList>
    </citation>
    <scope>NUCLEOTIDE SEQUENCE [LARGE SCALE GENOMIC DNA]</scope>
    <source>
        <strain evidence="1 2">L2-32</strain>
    </source>
</reference>
<sequence length="38" mass="4366">MNYDTFANREAPKPTISASPSRVCLIYNRRSRYSGNQT</sequence>